<gene>
    <name evidence="1" type="ORF">ISS99_18885</name>
</gene>
<name>A0ABS2KL20_9GAMM</name>
<dbReference type="RefSeq" id="WP_204633152.1">
    <property type="nucleotide sequence ID" value="NZ_BSOC01000001.1"/>
</dbReference>
<keyword evidence="2" id="KW-1185">Reference proteome</keyword>
<evidence type="ECO:0000313" key="2">
    <source>
        <dbReference type="Proteomes" id="UP001430193"/>
    </source>
</evidence>
<dbReference type="Proteomes" id="UP001430193">
    <property type="component" value="Unassembled WGS sequence"/>
</dbReference>
<dbReference type="EMBL" id="JADIKF010000040">
    <property type="protein sequence ID" value="MBM7131593.1"/>
    <property type="molecule type" value="Genomic_DNA"/>
</dbReference>
<proteinExistence type="predicted"/>
<reference evidence="1" key="1">
    <citation type="submission" date="2020-10" db="EMBL/GenBank/DDBJ databases">
        <title>Phylogeny of dyella-like bacteria.</title>
        <authorList>
            <person name="Fu J."/>
        </authorList>
    </citation>
    <scope>NUCLEOTIDE SEQUENCE</scope>
    <source>
        <strain evidence="1">DHON07</strain>
    </source>
</reference>
<organism evidence="1 2">
    <name type="scientific">Dyella mobilis</name>
    <dbReference type="NCBI Taxonomy" id="1849582"/>
    <lineage>
        <taxon>Bacteria</taxon>
        <taxon>Pseudomonadati</taxon>
        <taxon>Pseudomonadota</taxon>
        <taxon>Gammaproteobacteria</taxon>
        <taxon>Lysobacterales</taxon>
        <taxon>Rhodanobacteraceae</taxon>
        <taxon>Dyella</taxon>
    </lineage>
</organism>
<protein>
    <recommendedName>
        <fullName evidence="3">Histidine kinase-, DNA gyrase B-, and HSP90-like ATPase</fullName>
    </recommendedName>
</protein>
<accession>A0ABS2KL20</accession>
<evidence type="ECO:0008006" key="3">
    <source>
        <dbReference type="Google" id="ProtNLM"/>
    </source>
</evidence>
<evidence type="ECO:0000313" key="1">
    <source>
        <dbReference type="EMBL" id="MBM7131593.1"/>
    </source>
</evidence>
<sequence length="399" mass="44971">MIVFENPGEIDIRSISTFGVSVKESDNPIGFFGTGLKYAIAVLLRTGHGITIHSGATVVEFSKRAEVVRGQEFDFVMMSLNGAEPFPMGFTTELGKTWELWMAYREIACNCKDEAGSASRTNDDFSPIAGITRVFVTGDAFADVHSNRRDYLLEDESDFVLPGLEVRRRPSTAFFYRGVRVMNLQRPSLYTFNQTATLELTEDRTVKNSWSVQHRIANALLECENEPFLYSILTAPSDSFEGHIDFDWGGITPGSAFMKVMRECVADRVTKLNVSALKKFNEHCKDLIQPREIELTRVQQMTMEKALDFCGRIGFQIRDAYPIRVVESLGEGCLGLAKDQTIYIAERVFHLGGTKQLASTLIEEYLHLRQGWHDLTRELQSFLFDKVVSLGEELTGQPL</sequence>
<comment type="caution">
    <text evidence="1">The sequence shown here is derived from an EMBL/GenBank/DDBJ whole genome shotgun (WGS) entry which is preliminary data.</text>
</comment>